<evidence type="ECO:0000313" key="5">
    <source>
        <dbReference type="Proteomes" id="UP000294239"/>
    </source>
</evidence>
<comment type="subcellular location">
    <subcellularLocation>
        <location evidence="2">Cell membrane</location>
        <topology evidence="2">Multi-pass membrane protein</topology>
    </subcellularLocation>
</comment>
<sequence>MIRTDISAFLPVTRSLSRQALMIVAGVALMTLAAKTQVPFWPVPMTLHTLAVMGFAVALGPRMACAIFIAYLATGAAGLPVFSGSPERGIGLAYMIGPTGGYLAGFLVASWLTGWLAQNGTLLRRVFAMLAGLVVVYACGLAWLVAFVPAAKVLSVGVAPFILGDLVKIGVVAAASTLLPKVKELEKAAND</sequence>
<keyword evidence="2" id="KW-0813">Transport</keyword>
<evidence type="ECO:0000313" key="4">
    <source>
        <dbReference type="EMBL" id="TBN13313.1"/>
    </source>
</evidence>
<dbReference type="Pfam" id="PF02632">
    <property type="entry name" value="BioY"/>
    <property type="match status" value="1"/>
</dbReference>
<dbReference type="PIRSF" id="PIRSF016661">
    <property type="entry name" value="BioY"/>
    <property type="match status" value="1"/>
</dbReference>
<dbReference type="PANTHER" id="PTHR34295:SF1">
    <property type="entry name" value="BIOTIN TRANSPORTER BIOY"/>
    <property type="match status" value="1"/>
</dbReference>
<keyword evidence="2" id="KW-1003">Cell membrane</keyword>
<evidence type="ECO:0000256" key="1">
    <source>
        <dbReference type="ARBA" id="ARBA00010692"/>
    </source>
</evidence>
<dbReference type="RefSeq" id="WP_130977733.1">
    <property type="nucleotide sequence ID" value="NZ_SISF01000028.1"/>
</dbReference>
<dbReference type="PANTHER" id="PTHR34295">
    <property type="entry name" value="BIOTIN TRANSPORTER BIOY"/>
    <property type="match status" value="1"/>
</dbReference>
<evidence type="ECO:0000256" key="3">
    <source>
        <dbReference type="SAM" id="Phobius"/>
    </source>
</evidence>
<accession>A0ABY1Y8V5</accession>
<comment type="caution">
    <text evidence="4">The sequence shown here is derived from an EMBL/GenBank/DDBJ whole genome shotgun (WGS) entry which is preliminary data.</text>
</comment>
<dbReference type="Gene3D" id="1.10.1760.20">
    <property type="match status" value="1"/>
</dbReference>
<comment type="similarity">
    <text evidence="1 2">Belongs to the BioY family.</text>
</comment>
<keyword evidence="3" id="KW-0812">Transmembrane</keyword>
<keyword evidence="2 3" id="KW-0472">Membrane</keyword>
<dbReference type="Proteomes" id="UP000294239">
    <property type="component" value="Unassembled WGS sequence"/>
</dbReference>
<name>A0ABY1Y8V5_9HYPH</name>
<feature type="transmembrane region" description="Helical" evidence="3">
    <location>
        <begin position="20"/>
        <end position="38"/>
    </location>
</feature>
<keyword evidence="3" id="KW-1133">Transmembrane helix</keyword>
<feature type="transmembrane region" description="Helical" evidence="3">
    <location>
        <begin position="126"/>
        <end position="146"/>
    </location>
</feature>
<dbReference type="InterPro" id="IPR003784">
    <property type="entry name" value="BioY"/>
</dbReference>
<gene>
    <name evidence="4" type="ORF">EYC79_08825</name>
</gene>
<reference evidence="4 5" key="1">
    <citation type="submission" date="2019-02" db="EMBL/GenBank/DDBJ databases">
        <title>Current taxonomic status of genus Agrobacterium and description of Agrobacterium cavarae sp. nov. isolated from maize roots.</title>
        <authorList>
            <person name="Flores-Felix J.D."/>
            <person name="Menendez E."/>
            <person name="Ramirez-Bahena M.H."/>
            <person name="Garcia-Fraile P."/>
            <person name="Velazquez E."/>
        </authorList>
    </citation>
    <scope>NUCLEOTIDE SEQUENCE [LARGE SCALE GENOMIC DNA]</scope>
    <source>
        <strain evidence="4 5">RZME10</strain>
    </source>
</reference>
<evidence type="ECO:0000256" key="2">
    <source>
        <dbReference type="PIRNR" id="PIRNR016661"/>
    </source>
</evidence>
<feature type="transmembrane region" description="Helical" evidence="3">
    <location>
        <begin position="158"/>
        <end position="179"/>
    </location>
</feature>
<proteinExistence type="inferred from homology"/>
<dbReference type="EMBL" id="SISF01000028">
    <property type="protein sequence ID" value="TBN13313.1"/>
    <property type="molecule type" value="Genomic_DNA"/>
</dbReference>
<organism evidence="4 5">
    <name type="scientific">Agrobacterium cavarae</name>
    <dbReference type="NCBI Taxonomy" id="2528239"/>
    <lineage>
        <taxon>Bacteria</taxon>
        <taxon>Pseudomonadati</taxon>
        <taxon>Pseudomonadota</taxon>
        <taxon>Alphaproteobacteria</taxon>
        <taxon>Hyphomicrobiales</taxon>
        <taxon>Rhizobiaceae</taxon>
        <taxon>Rhizobium/Agrobacterium group</taxon>
        <taxon>Agrobacterium</taxon>
    </lineage>
</organism>
<protein>
    <recommendedName>
        <fullName evidence="2">Biotin transporter</fullName>
    </recommendedName>
</protein>
<feature type="transmembrane region" description="Helical" evidence="3">
    <location>
        <begin position="92"/>
        <end position="114"/>
    </location>
</feature>
<keyword evidence="5" id="KW-1185">Reference proteome</keyword>
<dbReference type="GeneID" id="301041282"/>